<protein>
    <submittedName>
        <fullName evidence="2">Unnamed protein product</fullName>
    </submittedName>
</protein>
<keyword evidence="3" id="KW-1185">Reference proteome</keyword>
<organism evidence="2 3">
    <name type="scientific">Phytophthora fragariaefolia</name>
    <dbReference type="NCBI Taxonomy" id="1490495"/>
    <lineage>
        <taxon>Eukaryota</taxon>
        <taxon>Sar</taxon>
        <taxon>Stramenopiles</taxon>
        <taxon>Oomycota</taxon>
        <taxon>Peronosporomycetes</taxon>
        <taxon>Peronosporales</taxon>
        <taxon>Peronosporaceae</taxon>
        <taxon>Phytophthora</taxon>
    </lineage>
</organism>
<comment type="caution">
    <text evidence="2">The sequence shown here is derived from an EMBL/GenBank/DDBJ whole genome shotgun (WGS) entry which is preliminary data.</text>
</comment>
<accession>A0A9W6TZ38</accession>
<dbReference type="Proteomes" id="UP001165121">
    <property type="component" value="Unassembled WGS sequence"/>
</dbReference>
<evidence type="ECO:0000313" key="2">
    <source>
        <dbReference type="EMBL" id="GMF22785.1"/>
    </source>
</evidence>
<dbReference type="AlphaFoldDB" id="A0A9W6TZ38"/>
<feature type="region of interest" description="Disordered" evidence="1">
    <location>
        <begin position="1"/>
        <end position="20"/>
    </location>
</feature>
<name>A0A9W6TZ38_9STRA</name>
<dbReference type="EMBL" id="BSXT01000263">
    <property type="protein sequence ID" value="GMF22785.1"/>
    <property type="molecule type" value="Genomic_DNA"/>
</dbReference>
<feature type="compositionally biased region" description="Polar residues" evidence="1">
    <location>
        <begin position="1"/>
        <end position="10"/>
    </location>
</feature>
<reference evidence="2" key="1">
    <citation type="submission" date="2023-04" db="EMBL/GenBank/DDBJ databases">
        <title>Phytophthora fragariaefolia NBRC 109709.</title>
        <authorList>
            <person name="Ichikawa N."/>
            <person name="Sato H."/>
            <person name="Tonouchi N."/>
        </authorList>
    </citation>
    <scope>NUCLEOTIDE SEQUENCE</scope>
    <source>
        <strain evidence="2">NBRC 109709</strain>
    </source>
</reference>
<proteinExistence type="predicted"/>
<gene>
    <name evidence="2" type="ORF">Pfra01_000342900</name>
</gene>
<sequence>MHQSRMSQDGSDPGRGTPHAYRVFCDPVHQRQSSKTVHTKIRRAVAIGLLAPVDSPQGVLAGARPIWGTPLRQMGVSDWFSQPAGDDGSHGPIEWSHPLFEWFTPPQDTTGYSVWWSRICQQLDRLQLAVYTAPTGWRRYPTMTSRSAKWVDAISYTARGARRLHTQPLSGIRKPSMTIGS</sequence>
<evidence type="ECO:0000256" key="1">
    <source>
        <dbReference type="SAM" id="MobiDB-lite"/>
    </source>
</evidence>
<evidence type="ECO:0000313" key="3">
    <source>
        <dbReference type="Proteomes" id="UP001165121"/>
    </source>
</evidence>